<evidence type="ECO:0000259" key="1">
    <source>
        <dbReference type="Pfam" id="PF07045"/>
    </source>
</evidence>
<sequence>MFEVVCGLVTSITIAEMSTETDSSRKGYALFLEEITDWESYLNDYLPVAAETIENHDGEVIVGHPDPEVIEGEWEHGMSVVIEFPSVADAQAWYDDPAYQEVKLIRVEACEYAHAVICPSFSPEDLPG</sequence>
<dbReference type="Proteomes" id="UP001501729">
    <property type="component" value="Unassembled WGS sequence"/>
</dbReference>
<organism evidence="2 3">
    <name type="scientific">Haladaptatus pallidirubidus</name>
    <dbReference type="NCBI Taxonomy" id="1008152"/>
    <lineage>
        <taxon>Archaea</taxon>
        <taxon>Methanobacteriati</taxon>
        <taxon>Methanobacteriota</taxon>
        <taxon>Stenosarchaea group</taxon>
        <taxon>Halobacteria</taxon>
        <taxon>Halobacteriales</taxon>
        <taxon>Haladaptataceae</taxon>
        <taxon>Haladaptatus</taxon>
    </lineage>
</organism>
<dbReference type="AlphaFoldDB" id="A0AAV3UH76"/>
<name>A0AAV3UH76_9EURY</name>
<proteinExistence type="predicted"/>
<reference evidence="2 3" key="1">
    <citation type="journal article" date="2019" name="Int. J. Syst. Evol. Microbiol.">
        <title>The Global Catalogue of Microorganisms (GCM) 10K type strain sequencing project: providing services to taxonomists for standard genome sequencing and annotation.</title>
        <authorList>
            <consortium name="The Broad Institute Genomics Platform"/>
            <consortium name="The Broad Institute Genome Sequencing Center for Infectious Disease"/>
            <person name="Wu L."/>
            <person name="Ma J."/>
        </authorList>
    </citation>
    <scope>NUCLEOTIDE SEQUENCE [LARGE SCALE GENOMIC DNA]</scope>
    <source>
        <strain evidence="2 3">JCM 17504</strain>
    </source>
</reference>
<dbReference type="InterPro" id="IPR011008">
    <property type="entry name" value="Dimeric_a/b-barrel"/>
</dbReference>
<gene>
    <name evidence="2" type="ORF">GCM10025751_23830</name>
</gene>
<feature type="domain" description="DUF1330" evidence="1">
    <location>
        <begin position="26"/>
        <end position="114"/>
    </location>
</feature>
<evidence type="ECO:0000313" key="3">
    <source>
        <dbReference type="Proteomes" id="UP001501729"/>
    </source>
</evidence>
<keyword evidence="3" id="KW-1185">Reference proteome</keyword>
<dbReference type="SUPFAM" id="SSF54909">
    <property type="entry name" value="Dimeric alpha+beta barrel"/>
    <property type="match status" value="1"/>
</dbReference>
<dbReference type="InterPro" id="IPR010753">
    <property type="entry name" value="DUF1330"/>
</dbReference>
<dbReference type="Pfam" id="PF07045">
    <property type="entry name" value="DUF1330"/>
    <property type="match status" value="1"/>
</dbReference>
<dbReference type="Gene3D" id="3.30.70.100">
    <property type="match status" value="1"/>
</dbReference>
<dbReference type="EMBL" id="BAABKX010000008">
    <property type="protein sequence ID" value="GAA5050152.1"/>
    <property type="molecule type" value="Genomic_DNA"/>
</dbReference>
<comment type="caution">
    <text evidence="2">The sequence shown here is derived from an EMBL/GenBank/DDBJ whole genome shotgun (WGS) entry which is preliminary data.</text>
</comment>
<accession>A0AAV3UH76</accession>
<evidence type="ECO:0000313" key="2">
    <source>
        <dbReference type="EMBL" id="GAA5050152.1"/>
    </source>
</evidence>
<protein>
    <recommendedName>
        <fullName evidence="1">DUF1330 domain-containing protein</fullName>
    </recommendedName>
</protein>